<comment type="similarity">
    <text evidence="1">Belongs to the peptidase S1 family.</text>
</comment>
<dbReference type="InterPro" id="IPR018114">
    <property type="entry name" value="TRYPSIN_HIS"/>
</dbReference>
<evidence type="ECO:0000256" key="4">
    <source>
        <dbReference type="ARBA" id="ARBA00022825"/>
    </source>
</evidence>
<evidence type="ECO:0000256" key="5">
    <source>
        <dbReference type="ARBA" id="ARBA00023157"/>
    </source>
</evidence>
<keyword evidence="2" id="KW-0645">Protease</keyword>
<feature type="compositionally biased region" description="Basic and acidic residues" evidence="6">
    <location>
        <begin position="386"/>
        <end position="395"/>
    </location>
</feature>
<dbReference type="EMBL" id="UYJE01004515">
    <property type="protein sequence ID" value="VDI28684.1"/>
    <property type="molecule type" value="Genomic_DNA"/>
</dbReference>
<evidence type="ECO:0000256" key="1">
    <source>
        <dbReference type="ARBA" id="ARBA00007664"/>
    </source>
</evidence>
<dbReference type="InterPro" id="IPR050430">
    <property type="entry name" value="Peptidase_S1"/>
</dbReference>
<evidence type="ECO:0000313" key="9">
    <source>
        <dbReference type="EMBL" id="VDI28684.1"/>
    </source>
</evidence>
<accession>A0A8B6E426</accession>
<dbReference type="Gene3D" id="2.40.10.10">
    <property type="entry name" value="Trypsin-like serine proteases"/>
    <property type="match status" value="1"/>
</dbReference>
<keyword evidence="3" id="KW-0378">Hydrolase</keyword>
<dbReference type="Pfam" id="PF00089">
    <property type="entry name" value="Trypsin"/>
    <property type="match status" value="1"/>
</dbReference>
<dbReference type="InterPro" id="IPR001254">
    <property type="entry name" value="Trypsin_dom"/>
</dbReference>
<proteinExistence type="inferred from homology"/>
<dbReference type="CDD" id="cd00637">
    <property type="entry name" value="7tm_classA_rhodopsin-like"/>
    <property type="match status" value="1"/>
</dbReference>
<dbReference type="CDD" id="cd00190">
    <property type="entry name" value="Tryp_SPc"/>
    <property type="match status" value="1"/>
</dbReference>
<keyword evidence="7" id="KW-0812">Transmembrane</keyword>
<feature type="domain" description="Peptidase S1" evidence="8">
    <location>
        <begin position="126"/>
        <end position="362"/>
    </location>
</feature>
<dbReference type="InterPro" id="IPR001314">
    <property type="entry name" value="Peptidase_S1A"/>
</dbReference>
<name>A0A8B6E426_MYTGA</name>
<keyword evidence="10" id="KW-1185">Reference proteome</keyword>
<dbReference type="AlphaFoldDB" id="A0A8B6E426"/>
<dbReference type="Gene3D" id="1.20.1070.10">
    <property type="entry name" value="Rhodopsin 7-helix transmembrane proteins"/>
    <property type="match status" value="1"/>
</dbReference>
<dbReference type="InterPro" id="IPR043504">
    <property type="entry name" value="Peptidase_S1_PA_chymotrypsin"/>
</dbReference>
<sequence length="401" mass="44963">MIIGMERSFAIRNPLIFKEKLNTGLTVKLYIVILGMMLIVIIVKHSSNLHVGVAFVDRYLYVLYYILIRGIPFTVILVTNILLARELIKTNRLLTTMINAKLERERMRQEAAITKMTFAADTSVKIVNGGDANIEDHSWMVSLQTRDYEGGNFTHLCGGAIIDRSWVLTAAHCVNYPVYEPKNMRVVAGSSFLSQMTQIIPLKKYYVHEKYIVVGGDGGIEPDLMLLQLKTPLKFGSTINKIDLDTDTGKNYTGELCTISGWGTTNATGANYPDRLQVLTMPVVAKDYCLASWNYPPTFLKNIVCLQDGKKDSCNRDSGGPLVCSKKLVGVLSFGPTPCDGRTPSVHIRVSAYTDWIKEKMKNKNNKNKKGKNNKNNNKGKKNAKDKKDNKEKKNNKNNKN</sequence>
<dbReference type="GO" id="GO:0006508">
    <property type="term" value="P:proteolysis"/>
    <property type="evidence" value="ECO:0007669"/>
    <property type="project" value="UniProtKB-KW"/>
</dbReference>
<dbReference type="SMART" id="SM00020">
    <property type="entry name" value="Tryp_SPc"/>
    <property type="match status" value="1"/>
</dbReference>
<feature type="transmembrane region" description="Helical" evidence="7">
    <location>
        <begin position="21"/>
        <end position="42"/>
    </location>
</feature>
<dbReference type="FunFam" id="2.40.10.10:FF:000036">
    <property type="entry name" value="Trypsin beta"/>
    <property type="match status" value="1"/>
</dbReference>
<dbReference type="PANTHER" id="PTHR24276">
    <property type="entry name" value="POLYSERASE-RELATED"/>
    <property type="match status" value="1"/>
</dbReference>
<gene>
    <name evidence="9" type="ORF">MGAL_10B042104</name>
</gene>
<comment type="caution">
    <text evidence="9">The sequence shown here is derived from an EMBL/GenBank/DDBJ whole genome shotgun (WGS) entry which is preliminary data.</text>
</comment>
<evidence type="ECO:0000256" key="2">
    <source>
        <dbReference type="ARBA" id="ARBA00022670"/>
    </source>
</evidence>
<feature type="region of interest" description="Disordered" evidence="6">
    <location>
        <begin position="360"/>
        <end position="401"/>
    </location>
</feature>
<reference evidence="9" key="1">
    <citation type="submission" date="2018-11" db="EMBL/GenBank/DDBJ databases">
        <authorList>
            <person name="Alioto T."/>
            <person name="Alioto T."/>
        </authorList>
    </citation>
    <scope>NUCLEOTIDE SEQUENCE</scope>
</reference>
<dbReference type="PANTHER" id="PTHR24276:SF98">
    <property type="entry name" value="FI18310P1-RELATED"/>
    <property type="match status" value="1"/>
</dbReference>
<dbReference type="Proteomes" id="UP000596742">
    <property type="component" value="Unassembled WGS sequence"/>
</dbReference>
<dbReference type="GO" id="GO:0004252">
    <property type="term" value="F:serine-type endopeptidase activity"/>
    <property type="evidence" value="ECO:0007669"/>
    <property type="project" value="InterPro"/>
</dbReference>
<dbReference type="PROSITE" id="PS50240">
    <property type="entry name" value="TRYPSIN_DOM"/>
    <property type="match status" value="1"/>
</dbReference>
<dbReference type="InterPro" id="IPR009003">
    <property type="entry name" value="Peptidase_S1_PA"/>
</dbReference>
<feature type="compositionally biased region" description="Basic residues" evidence="6">
    <location>
        <begin position="363"/>
        <end position="385"/>
    </location>
</feature>
<feature type="transmembrane region" description="Helical" evidence="7">
    <location>
        <begin position="62"/>
        <end position="83"/>
    </location>
</feature>
<dbReference type="OrthoDB" id="10059102at2759"/>
<evidence type="ECO:0000256" key="3">
    <source>
        <dbReference type="ARBA" id="ARBA00022801"/>
    </source>
</evidence>
<evidence type="ECO:0000256" key="7">
    <source>
        <dbReference type="SAM" id="Phobius"/>
    </source>
</evidence>
<evidence type="ECO:0000313" key="10">
    <source>
        <dbReference type="Proteomes" id="UP000596742"/>
    </source>
</evidence>
<dbReference type="FunFam" id="2.40.10.10:FF:000068">
    <property type="entry name" value="transmembrane protease serine 2"/>
    <property type="match status" value="1"/>
</dbReference>
<dbReference type="PROSITE" id="PS00134">
    <property type="entry name" value="TRYPSIN_HIS"/>
    <property type="match status" value="1"/>
</dbReference>
<dbReference type="PRINTS" id="PR00722">
    <property type="entry name" value="CHYMOTRYPSIN"/>
</dbReference>
<keyword evidence="5" id="KW-1015">Disulfide bond</keyword>
<keyword evidence="7" id="KW-0472">Membrane</keyword>
<evidence type="ECO:0000256" key="6">
    <source>
        <dbReference type="SAM" id="MobiDB-lite"/>
    </source>
</evidence>
<dbReference type="SUPFAM" id="SSF50494">
    <property type="entry name" value="Trypsin-like serine proteases"/>
    <property type="match status" value="1"/>
</dbReference>
<keyword evidence="7" id="KW-1133">Transmembrane helix</keyword>
<organism evidence="9 10">
    <name type="scientific">Mytilus galloprovincialis</name>
    <name type="common">Mediterranean mussel</name>
    <dbReference type="NCBI Taxonomy" id="29158"/>
    <lineage>
        <taxon>Eukaryota</taxon>
        <taxon>Metazoa</taxon>
        <taxon>Spiralia</taxon>
        <taxon>Lophotrochozoa</taxon>
        <taxon>Mollusca</taxon>
        <taxon>Bivalvia</taxon>
        <taxon>Autobranchia</taxon>
        <taxon>Pteriomorphia</taxon>
        <taxon>Mytilida</taxon>
        <taxon>Mytiloidea</taxon>
        <taxon>Mytilidae</taxon>
        <taxon>Mytilinae</taxon>
        <taxon>Mytilus</taxon>
    </lineage>
</organism>
<protein>
    <recommendedName>
        <fullName evidence="8">Peptidase S1 domain-containing protein</fullName>
    </recommendedName>
</protein>
<evidence type="ECO:0000259" key="8">
    <source>
        <dbReference type="PROSITE" id="PS50240"/>
    </source>
</evidence>
<keyword evidence="4" id="KW-0720">Serine protease</keyword>